<keyword evidence="3 6" id="KW-0812">Transmembrane</keyword>
<keyword evidence="5 6" id="KW-0472">Membrane</keyword>
<comment type="subcellular location">
    <subcellularLocation>
        <location evidence="1">Membrane</location>
        <topology evidence="1">Multi-pass membrane protein</topology>
    </subcellularLocation>
</comment>
<organism evidence="8 9">
    <name type="scientific">Pseudomonas frederiksbergensis</name>
    <dbReference type="NCBI Taxonomy" id="104087"/>
    <lineage>
        <taxon>Bacteria</taxon>
        <taxon>Pseudomonadati</taxon>
        <taxon>Pseudomonadota</taxon>
        <taxon>Gammaproteobacteria</taxon>
        <taxon>Pseudomonadales</taxon>
        <taxon>Pseudomonadaceae</taxon>
        <taxon>Pseudomonas</taxon>
    </lineage>
</organism>
<dbReference type="EMBL" id="JAAAXX010000001">
    <property type="protein sequence ID" value="KAF2394951.1"/>
    <property type="molecule type" value="Genomic_DNA"/>
</dbReference>
<evidence type="ECO:0000256" key="3">
    <source>
        <dbReference type="ARBA" id="ARBA00022692"/>
    </source>
</evidence>
<feature type="transmembrane region" description="Helical" evidence="6">
    <location>
        <begin position="287"/>
        <end position="308"/>
    </location>
</feature>
<proteinExistence type="predicted"/>
<evidence type="ECO:0000256" key="1">
    <source>
        <dbReference type="ARBA" id="ARBA00004141"/>
    </source>
</evidence>
<gene>
    <name evidence="8" type="ORF">FX983_02934</name>
</gene>
<dbReference type="PROSITE" id="PS00216">
    <property type="entry name" value="SUGAR_TRANSPORT_1"/>
    <property type="match status" value="1"/>
</dbReference>
<feature type="transmembrane region" description="Helical" evidence="6">
    <location>
        <begin position="376"/>
        <end position="394"/>
    </location>
</feature>
<dbReference type="AlphaFoldDB" id="A0A6L5C1X3"/>
<protein>
    <submittedName>
        <fullName evidence="8">Multidrug transporter MdfA</fullName>
    </submittedName>
</protein>
<dbReference type="GO" id="GO:0022857">
    <property type="term" value="F:transmembrane transporter activity"/>
    <property type="evidence" value="ECO:0007669"/>
    <property type="project" value="InterPro"/>
</dbReference>
<feature type="transmembrane region" description="Helical" evidence="6">
    <location>
        <begin position="12"/>
        <end position="31"/>
    </location>
</feature>
<keyword evidence="2" id="KW-0813">Transport</keyword>
<dbReference type="InterPro" id="IPR020846">
    <property type="entry name" value="MFS_dom"/>
</dbReference>
<feature type="transmembrane region" description="Helical" evidence="6">
    <location>
        <begin position="140"/>
        <end position="165"/>
    </location>
</feature>
<feature type="transmembrane region" description="Helical" evidence="6">
    <location>
        <begin position="221"/>
        <end position="245"/>
    </location>
</feature>
<name>A0A6L5C1X3_9PSED</name>
<evidence type="ECO:0000313" key="8">
    <source>
        <dbReference type="EMBL" id="KAF2394951.1"/>
    </source>
</evidence>
<comment type="caution">
    <text evidence="8">The sequence shown here is derived from an EMBL/GenBank/DDBJ whole genome shotgun (WGS) entry which is preliminary data.</text>
</comment>
<dbReference type="InterPro" id="IPR011701">
    <property type="entry name" value="MFS"/>
</dbReference>
<dbReference type="Gene3D" id="1.20.1720.10">
    <property type="entry name" value="Multidrug resistance protein D"/>
    <property type="match status" value="1"/>
</dbReference>
<feature type="transmembrane region" description="Helical" evidence="6">
    <location>
        <begin position="111"/>
        <end position="128"/>
    </location>
</feature>
<dbReference type="PANTHER" id="PTHR42718:SF9">
    <property type="entry name" value="MAJOR FACILITATOR SUPERFAMILY MULTIDRUG TRANSPORTER MFSC"/>
    <property type="match status" value="1"/>
</dbReference>
<evidence type="ECO:0000256" key="2">
    <source>
        <dbReference type="ARBA" id="ARBA00022448"/>
    </source>
</evidence>
<feature type="transmembrane region" description="Helical" evidence="6">
    <location>
        <begin position="257"/>
        <end position="275"/>
    </location>
</feature>
<evidence type="ECO:0000259" key="7">
    <source>
        <dbReference type="PROSITE" id="PS50850"/>
    </source>
</evidence>
<dbReference type="InterPro" id="IPR036259">
    <property type="entry name" value="MFS_trans_sf"/>
</dbReference>
<evidence type="ECO:0000256" key="4">
    <source>
        <dbReference type="ARBA" id="ARBA00022989"/>
    </source>
</evidence>
<feature type="transmembrane region" description="Helical" evidence="6">
    <location>
        <begin position="346"/>
        <end position="370"/>
    </location>
</feature>
<sequence length="407" mass="43371">MPTSSITIRPLHLTGFCLAIAAFELLTYMASDLIMPAMLGVTEQLEADPGHVPYAFTLYLTGGVLLQWLVGPLSDHYGRRPLLLMGSGLFALACGAAYWVQGIEVFNGLRLIQGTGLGFVIAISYPALQEAFCEADAVRIMAWLGNIALLSPLFGPLLGSLLLQWLSWREMFLALGIAALAVWLALYSFMPHSHSAQSIAEPFDLRATLRRYGLLLRNRPFVLSSLALGLMSLPLIAWIGLSPLLLIHGQGMSSLQYGLWQIPVFGAVILGNLLLDRLIARVALAQLIRYGLWPFCAGLVALLIVGLQGVSTDWLVSCLALYAVGLGMSNAALYRLALFSSADSKGLVSAMIGMISISIMGGAGSVIAALGGGDSLESFAIIASIAGLACLVPLQPFLRRCHLTAAA</sequence>
<feature type="transmembrane region" description="Helical" evidence="6">
    <location>
        <begin position="82"/>
        <end position="99"/>
    </location>
</feature>
<feature type="transmembrane region" description="Helical" evidence="6">
    <location>
        <begin position="51"/>
        <end position="70"/>
    </location>
</feature>
<dbReference type="Pfam" id="PF07690">
    <property type="entry name" value="MFS_1"/>
    <property type="match status" value="1"/>
</dbReference>
<keyword evidence="4 6" id="KW-1133">Transmembrane helix</keyword>
<accession>A0A6L5C1X3</accession>
<dbReference type="RefSeq" id="WP_163909976.1">
    <property type="nucleotide sequence ID" value="NZ_JAAAXX010000001.1"/>
</dbReference>
<dbReference type="SUPFAM" id="SSF103473">
    <property type="entry name" value="MFS general substrate transporter"/>
    <property type="match status" value="1"/>
</dbReference>
<evidence type="ECO:0000256" key="6">
    <source>
        <dbReference type="SAM" id="Phobius"/>
    </source>
</evidence>
<feature type="transmembrane region" description="Helical" evidence="6">
    <location>
        <begin position="314"/>
        <end position="334"/>
    </location>
</feature>
<dbReference type="PROSITE" id="PS50850">
    <property type="entry name" value="MFS"/>
    <property type="match status" value="1"/>
</dbReference>
<evidence type="ECO:0000313" key="9">
    <source>
        <dbReference type="Proteomes" id="UP000475265"/>
    </source>
</evidence>
<evidence type="ECO:0000256" key="5">
    <source>
        <dbReference type="ARBA" id="ARBA00023136"/>
    </source>
</evidence>
<feature type="transmembrane region" description="Helical" evidence="6">
    <location>
        <begin position="171"/>
        <end position="189"/>
    </location>
</feature>
<reference evidence="8 9" key="1">
    <citation type="submission" date="2019-12" db="EMBL/GenBank/DDBJ databases">
        <title>Endophytic bacteria associated with Panax ginseng seedlings.</title>
        <authorList>
            <person name="Park J.M."/>
            <person name="Shin R."/>
            <person name="Jo S.H."/>
        </authorList>
    </citation>
    <scope>NUCLEOTIDE SEQUENCE [LARGE SCALE GENOMIC DNA]</scope>
    <source>
        <strain evidence="8 9">PgKB32</strain>
    </source>
</reference>
<dbReference type="InterPro" id="IPR005829">
    <property type="entry name" value="Sugar_transporter_CS"/>
</dbReference>
<dbReference type="PANTHER" id="PTHR42718">
    <property type="entry name" value="MAJOR FACILITATOR SUPERFAMILY MULTIDRUG TRANSPORTER MFSC"/>
    <property type="match status" value="1"/>
</dbReference>
<dbReference type="GO" id="GO:0016020">
    <property type="term" value="C:membrane"/>
    <property type="evidence" value="ECO:0007669"/>
    <property type="project" value="UniProtKB-SubCell"/>
</dbReference>
<dbReference type="Proteomes" id="UP000475265">
    <property type="component" value="Unassembled WGS sequence"/>
</dbReference>
<feature type="domain" description="Major facilitator superfamily (MFS) profile" evidence="7">
    <location>
        <begin position="16"/>
        <end position="401"/>
    </location>
</feature>